<organism evidence="1 2">
    <name type="scientific">Goodea atripinnis</name>
    <dbReference type="NCBI Taxonomy" id="208336"/>
    <lineage>
        <taxon>Eukaryota</taxon>
        <taxon>Metazoa</taxon>
        <taxon>Chordata</taxon>
        <taxon>Craniata</taxon>
        <taxon>Vertebrata</taxon>
        <taxon>Euteleostomi</taxon>
        <taxon>Actinopterygii</taxon>
        <taxon>Neopterygii</taxon>
        <taxon>Teleostei</taxon>
        <taxon>Neoteleostei</taxon>
        <taxon>Acanthomorphata</taxon>
        <taxon>Ovalentaria</taxon>
        <taxon>Atherinomorphae</taxon>
        <taxon>Cyprinodontiformes</taxon>
        <taxon>Goodeidae</taxon>
        <taxon>Goodea</taxon>
    </lineage>
</organism>
<proteinExistence type="predicted"/>
<reference evidence="1 2" key="1">
    <citation type="submission" date="2021-06" db="EMBL/GenBank/DDBJ databases">
        <authorList>
            <person name="Palmer J.M."/>
        </authorList>
    </citation>
    <scope>NUCLEOTIDE SEQUENCE [LARGE SCALE GENOMIC DNA]</scope>
    <source>
        <strain evidence="1 2">GA_2019</strain>
        <tissue evidence="1">Muscle</tissue>
    </source>
</reference>
<dbReference type="EMBL" id="JAHRIO010011509">
    <property type="protein sequence ID" value="MEQ2162268.1"/>
    <property type="molecule type" value="Genomic_DNA"/>
</dbReference>
<name>A0ABV0MV03_9TELE</name>
<protein>
    <submittedName>
        <fullName evidence="1">Uncharacterized protein</fullName>
    </submittedName>
</protein>
<gene>
    <name evidence="1" type="ORF">GOODEAATRI_018070</name>
</gene>
<accession>A0ABV0MV03</accession>
<dbReference type="Proteomes" id="UP001476798">
    <property type="component" value="Unassembled WGS sequence"/>
</dbReference>
<evidence type="ECO:0000313" key="2">
    <source>
        <dbReference type="Proteomes" id="UP001476798"/>
    </source>
</evidence>
<evidence type="ECO:0000313" key="1">
    <source>
        <dbReference type="EMBL" id="MEQ2162268.1"/>
    </source>
</evidence>
<sequence length="105" mass="12195">MAKNKNYKASSQMPANRGISWYLMNKYPFIIWFYLSQAMHENKRISNKQEKERLLLNIKSSILALDAVVKNDDAPARSRCFTGLEKKKKKKLSQQQGTACKIITR</sequence>
<keyword evidence="2" id="KW-1185">Reference proteome</keyword>
<comment type="caution">
    <text evidence="1">The sequence shown here is derived from an EMBL/GenBank/DDBJ whole genome shotgun (WGS) entry which is preliminary data.</text>
</comment>